<dbReference type="Proteomes" id="UP000199283">
    <property type="component" value="Unassembled WGS sequence"/>
</dbReference>
<feature type="domain" description="N-acetyltransferase" evidence="3">
    <location>
        <begin position="4"/>
        <end position="151"/>
    </location>
</feature>
<dbReference type="PROSITE" id="PS51186">
    <property type="entry name" value="GNAT"/>
    <property type="match status" value="1"/>
</dbReference>
<reference evidence="4 5" key="1">
    <citation type="submission" date="2016-10" db="EMBL/GenBank/DDBJ databases">
        <authorList>
            <person name="de Groot N.N."/>
        </authorList>
    </citation>
    <scope>NUCLEOTIDE SEQUENCE [LARGE SCALE GENOMIC DNA]</scope>
    <source>
        <strain evidence="4 5">DSM 14858</strain>
    </source>
</reference>
<name>A0A1H7FST0_9RHOB</name>
<proteinExistence type="predicted"/>
<evidence type="ECO:0000256" key="2">
    <source>
        <dbReference type="ARBA" id="ARBA00023315"/>
    </source>
</evidence>
<accession>A0A1H7FST0</accession>
<dbReference type="GO" id="GO:0016747">
    <property type="term" value="F:acyltransferase activity, transferring groups other than amino-acyl groups"/>
    <property type="evidence" value="ECO:0007669"/>
    <property type="project" value="InterPro"/>
</dbReference>
<dbReference type="InterPro" id="IPR000182">
    <property type="entry name" value="GNAT_dom"/>
</dbReference>
<evidence type="ECO:0000313" key="4">
    <source>
        <dbReference type="EMBL" id="SEK28961.1"/>
    </source>
</evidence>
<keyword evidence="5" id="KW-1185">Reference proteome</keyword>
<keyword evidence="1 4" id="KW-0808">Transferase</keyword>
<dbReference type="Pfam" id="PF00583">
    <property type="entry name" value="Acetyltransf_1"/>
    <property type="match status" value="1"/>
</dbReference>
<dbReference type="Gene3D" id="3.40.630.30">
    <property type="match status" value="1"/>
</dbReference>
<sequence>MTQIDVRKAQSFDAGAMVSLLNDIIAAGGMTALTTSVTSADLRDWMHESGAWHLAEVGGDICGFQWIGPHVDLAPDTCDIATFVALGQHGVGIGSALFRATCAAARTLGYRRINAVIHADNGGGLAYYRSRGFETVGHLKNLPLPDGRTVNKVVTTYRL</sequence>
<evidence type="ECO:0000313" key="5">
    <source>
        <dbReference type="Proteomes" id="UP000199283"/>
    </source>
</evidence>
<dbReference type="PANTHER" id="PTHR43877">
    <property type="entry name" value="AMINOALKYLPHOSPHONATE N-ACETYLTRANSFERASE-RELATED-RELATED"/>
    <property type="match status" value="1"/>
</dbReference>
<dbReference type="RefSeq" id="WP_092758938.1">
    <property type="nucleotide sequence ID" value="NZ_FNZQ01000001.1"/>
</dbReference>
<dbReference type="InterPro" id="IPR016181">
    <property type="entry name" value="Acyl_CoA_acyltransferase"/>
</dbReference>
<dbReference type="OrthoDB" id="5997585at2"/>
<dbReference type="InterPro" id="IPR050832">
    <property type="entry name" value="Bact_Acetyltransf"/>
</dbReference>
<dbReference type="SUPFAM" id="SSF55729">
    <property type="entry name" value="Acyl-CoA N-acyltransferases (Nat)"/>
    <property type="match status" value="1"/>
</dbReference>
<evidence type="ECO:0000259" key="3">
    <source>
        <dbReference type="PROSITE" id="PS51186"/>
    </source>
</evidence>
<evidence type="ECO:0000256" key="1">
    <source>
        <dbReference type="ARBA" id="ARBA00022679"/>
    </source>
</evidence>
<dbReference type="AlphaFoldDB" id="A0A1H7FST0"/>
<dbReference type="EMBL" id="FNZQ01000001">
    <property type="protein sequence ID" value="SEK28961.1"/>
    <property type="molecule type" value="Genomic_DNA"/>
</dbReference>
<organism evidence="4 5">
    <name type="scientific">Jannaschia helgolandensis</name>
    <dbReference type="NCBI Taxonomy" id="188906"/>
    <lineage>
        <taxon>Bacteria</taxon>
        <taxon>Pseudomonadati</taxon>
        <taxon>Pseudomonadota</taxon>
        <taxon>Alphaproteobacteria</taxon>
        <taxon>Rhodobacterales</taxon>
        <taxon>Roseobacteraceae</taxon>
        <taxon>Jannaschia</taxon>
    </lineage>
</organism>
<keyword evidence="2 4" id="KW-0012">Acyltransferase</keyword>
<protein>
    <submittedName>
        <fullName evidence="4">L-amino acid N-acyltransferase YncA</fullName>
    </submittedName>
</protein>
<dbReference type="CDD" id="cd04301">
    <property type="entry name" value="NAT_SF"/>
    <property type="match status" value="1"/>
</dbReference>
<gene>
    <name evidence="4" type="ORF">SAMN04488526_0207</name>
</gene>
<dbReference type="STRING" id="188906.SAMN04488526_0207"/>